<dbReference type="GO" id="GO:0031120">
    <property type="term" value="P:snRNA pseudouridine synthesis"/>
    <property type="evidence" value="ECO:0007669"/>
    <property type="project" value="UniProtKB-ARBA"/>
</dbReference>
<evidence type="ECO:0000256" key="1">
    <source>
        <dbReference type="ARBA" id="ARBA00001166"/>
    </source>
</evidence>
<dbReference type="InterPro" id="IPR001406">
    <property type="entry name" value="PsdUridine_synth_TruA"/>
</dbReference>
<reference evidence="18 19" key="1">
    <citation type="journal article" date="2015" name="Fungal Genet. Biol.">
        <title>Evolution of novel wood decay mechanisms in Agaricales revealed by the genome sequences of Fistulina hepatica and Cylindrobasidium torrendii.</title>
        <authorList>
            <person name="Floudas D."/>
            <person name="Held B.W."/>
            <person name="Riley R."/>
            <person name="Nagy L.G."/>
            <person name="Koehler G."/>
            <person name="Ransdell A.S."/>
            <person name="Younus H."/>
            <person name="Chow J."/>
            <person name="Chiniquy J."/>
            <person name="Lipzen A."/>
            <person name="Tritt A."/>
            <person name="Sun H."/>
            <person name="Haridas S."/>
            <person name="LaButti K."/>
            <person name="Ohm R.A."/>
            <person name="Kues U."/>
            <person name="Blanchette R.A."/>
            <person name="Grigoriev I.V."/>
            <person name="Minto R.E."/>
            <person name="Hibbett D.S."/>
        </authorList>
    </citation>
    <scope>NUCLEOTIDE SEQUENCE [LARGE SCALE GENOMIC DNA]</scope>
    <source>
        <strain evidence="18 19">ATCC 64428</strain>
    </source>
</reference>
<evidence type="ECO:0000256" key="14">
    <source>
        <dbReference type="PIRSR" id="PIRSR641708-1"/>
    </source>
</evidence>
<evidence type="ECO:0000256" key="13">
    <source>
        <dbReference type="ARBA" id="ARBA00080858"/>
    </source>
</evidence>
<keyword evidence="19" id="KW-1185">Reference proteome</keyword>
<evidence type="ECO:0000256" key="8">
    <source>
        <dbReference type="ARBA" id="ARBA00023242"/>
    </source>
</evidence>
<gene>
    <name evidence="18" type="ORF">FISHEDRAFT_33461</name>
</gene>
<dbReference type="PANTHER" id="PTHR11142:SF4">
    <property type="entry name" value="PSEUDOURIDYLATE SYNTHASE 1 HOMOLOG"/>
    <property type="match status" value="1"/>
</dbReference>
<feature type="binding site" evidence="15">
    <location>
        <position position="106"/>
    </location>
    <ligand>
        <name>substrate</name>
    </ligand>
</feature>
<evidence type="ECO:0000256" key="2">
    <source>
        <dbReference type="ARBA" id="ARBA00001832"/>
    </source>
</evidence>
<evidence type="ECO:0000256" key="11">
    <source>
        <dbReference type="ARBA" id="ARBA00073968"/>
    </source>
</evidence>
<dbReference type="SUPFAM" id="SSF55120">
    <property type="entry name" value="Pseudouridine synthase"/>
    <property type="match status" value="1"/>
</dbReference>
<evidence type="ECO:0000256" key="9">
    <source>
        <dbReference type="ARBA" id="ARBA00036943"/>
    </source>
</evidence>
<dbReference type="PANTHER" id="PTHR11142">
    <property type="entry name" value="PSEUDOURIDYLATE SYNTHASE"/>
    <property type="match status" value="1"/>
</dbReference>
<comment type="similarity">
    <text evidence="4">Belongs to the tRNA pseudouridine synthase TruA family.</text>
</comment>
<keyword evidence="6" id="KW-0819">tRNA processing</keyword>
<dbReference type="FunFam" id="3.30.70.580:FF:000002">
    <property type="entry name" value="tRNA pseudouridine synthase"/>
    <property type="match status" value="1"/>
</dbReference>
<dbReference type="GO" id="GO:0009982">
    <property type="term" value="F:pseudouridine synthase activity"/>
    <property type="evidence" value="ECO:0007669"/>
    <property type="project" value="InterPro"/>
</dbReference>
<dbReference type="GO" id="GO:0005634">
    <property type="term" value="C:nucleus"/>
    <property type="evidence" value="ECO:0007669"/>
    <property type="project" value="UniProtKB-SubCell"/>
</dbReference>
<feature type="domain" description="Pseudouridine synthase I TruA alpha/beta" evidence="17">
    <location>
        <begin position="186"/>
        <end position="290"/>
    </location>
</feature>
<keyword evidence="7" id="KW-0413">Isomerase</keyword>
<dbReference type="InterPro" id="IPR041708">
    <property type="entry name" value="PUS1/PUS2-like"/>
</dbReference>
<comment type="function">
    <text evidence="10">Formation of pseudouridine at positions 27 and 28 in the anticodon stem and loop of transfer RNAs; at positions 34 and 36 of intron-containing precursor tRNA(Ile) and at position 35 in the intron-containing tRNA(Tyr). Catalyzes pseudouridylation at position 44 in U2 snRNA. Also catalyzes pseudouridylation of mRNAs.</text>
</comment>
<keyword evidence="8" id="KW-0539">Nucleus</keyword>
<evidence type="ECO:0000313" key="19">
    <source>
        <dbReference type="Proteomes" id="UP000054144"/>
    </source>
</evidence>
<dbReference type="FunFam" id="3.30.70.660:FF:000002">
    <property type="entry name" value="tRNA pseudouridine synthase"/>
    <property type="match status" value="1"/>
</dbReference>
<evidence type="ECO:0000256" key="12">
    <source>
        <dbReference type="ARBA" id="ARBA00079072"/>
    </source>
</evidence>
<dbReference type="InterPro" id="IPR020103">
    <property type="entry name" value="PsdUridine_synth_cat_dom_sf"/>
</dbReference>
<keyword evidence="5" id="KW-0507">mRNA processing</keyword>
<dbReference type="GO" id="GO:1990481">
    <property type="term" value="P:mRNA pseudouridine synthesis"/>
    <property type="evidence" value="ECO:0007669"/>
    <property type="project" value="TreeGrafter"/>
</dbReference>
<dbReference type="InterPro" id="IPR020095">
    <property type="entry name" value="PsdUridine_synth_TruA_C"/>
</dbReference>
<dbReference type="EMBL" id="KN881618">
    <property type="protein sequence ID" value="KIY53389.1"/>
    <property type="molecule type" value="Genomic_DNA"/>
</dbReference>
<comment type="catalytic activity">
    <reaction evidence="2">
        <text>uridine in snRNA = pseudouridine in snRNA</text>
        <dbReference type="Rhea" id="RHEA:51124"/>
        <dbReference type="Rhea" id="RHEA-COMP:12891"/>
        <dbReference type="Rhea" id="RHEA-COMP:12892"/>
        <dbReference type="ChEBI" id="CHEBI:65314"/>
        <dbReference type="ChEBI" id="CHEBI:65315"/>
    </reaction>
</comment>
<comment type="subcellular location">
    <subcellularLocation>
        <location evidence="3">Nucleus</location>
    </subcellularLocation>
</comment>
<dbReference type="Gene3D" id="3.30.70.580">
    <property type="entry name" value="Pseudouridine synthase I, catalytic domain, N-terminal subdomain"/>
    <property type="match status" value="1"/>
</dbReference>
<protein>
    <recommendedName>
        <fullName evidence="11">tRNA pseudouridine synthase 1</fullName>
    </recommendedName>
    <alternativeName>
        <fullName evidence="12">tRNA pseudouridylate synthase 1</fullName>
    </alternativeName>
    <alternativeName>
        <fullName evidence="13">tRNA-uridine isomerase 1</fullName>
    </alternativeName>
</protein>
<dbReference type="CDD" id="cd02568">
    <property type="entry name" value="PseudoU_synth_PUS1_PUS2"/>
    <property type="match status" value="1"/>
</dbReference>
<dbReference type="AlphaFoldDB" id="A0A0D7ANR1"/>
<evidence type="ECO:0000256" key="7">
    <source>
        <dbReference type="ARBA" id="ARBA00023235"/>
    </source>
</evidence>
<evidence type="ECO:0000256" key="16">
    <source>
        <dbReference type="SAM" id="MobiDB-lite"/>
    </source>
</evidence>
<dbReference type="GO" id="GO:0003723">
    <property type="term" value="F:RNA binding"/>
    <property type="evidence" value="ECO:0007669"/>
    <property type="project" value="InterPro"/>
</dbReference>
<feature type="region of interest" description="Disordered" evidence="16">
    <location>
        <begin position="373"/>
        <end position="421"/>
    </location>
</feature>
<sequence length="421" mass="47602">MIYSQAAPLDNTVENVLFKALVRVGAVSQDNSDDPVKVNLARAARTDKGVHAAGNVVSMKLITSIPGVPDWVARVNEELPPEIRVWSYVRVQNSFSAHTACDSRKYTYFFPSYLSLPPKPGSGQYNKLAAQEGVSQDVLQHGFWQEGDAFIASEAGDDVVAAQADLKRKRAWRTSPAHMERLRLVANKFLGTHNFHNFTVGRDFGDRSCHRHMKQIEIADPQVYGDTEWISVLFHGQSFMLHQRKMMSALVLCSRSGTPESVIGELYGPRNVLIPKMPSLGLLLEHPIFDAYNKHMEPINAKLQPGDAEYRPPIGFAEHGEAMESFKENFIYANMREVENRDGTFDMWIRNIDDYAGDDLLYLNPKGVVPQQAVVQKGKRREDPLYERPRRKLTQNSKTEPEEDESDEENTRKQKPSDLEG</sequence>
<evidence type="ECO:0000313" key="18">
    <source>
        <dbReference type="EMBL" id="KIY53389.1"/>
    </source>
</evidence>
<feature type="active site" description="Nucleophile" evidence="14">
    <location>
        <position position="47"/>
    </location>
</feature>
<evidence type="ECO:0000256" key="10">
    <source>
        <dbReference type="ARBA" id="ARBA00053072"/>
    </source>
</evidence>
<dbReference type="GO" id="GO:0006397">
    <property type="term" value="P:mRNA processing"/>
    <property type="evidence" value="ECO:0007669"/>
    <property type="project" value="UniProtKB-KW"/>
</dbReference>
<evidence type="ECO:0000256" key="6">
    <source>
        <dbReference type="ARBA" id="ARBA00022694"/>
    </source>
</evidence>
<organism evidence="18 19">
    <name type="scientific">Fistulina hepatica ATCC 64428</name>
    <dbReference type="NCBI Taxonomy" id="1128425"/>
    <lineage>
        <taxon>Eukaryota</taxon>
        <taxon>Fungi</taxon>
        <taxon>Dikarya</taxon>
        <taxon>Basidiomycota</taxon>
        <taxon>Agaricomycotina</taxon>
        <taxon>Agaricomycetes</taxon>
        <taxon>Agaricomycetidae</taxon>
        <taxon>Agaricales</taxon>
        <taxon>Fistulinaceae</taxon>
        <taxon>Fistulina</taxon>
    </lineage>
</organism>
<dbReference type="Proteomes" id="UP000054144">
    <property type="component" value="Unassembled WGS sequence"/>
</dbReference>
<name>A0A0D7ANR1_9AGAR</name>
<dbReference type="GO" id="GO:0031119">
    <property type="term" value="P:tRNA pseudouridine synthesis"/>
    <property type="evidence" value="ECO:0007669"/>
    <property type="project" value="InterPro"/>
</dbReference>
<evidence type="ECO:0000259" key="17">
    <source>
        <dbReference type="Pfam" id="PF01416"/>
    </source>
</evidence>
<dbReference type="InterPro" id="IPR020094">
    <property type="entry name" value="TruA/RsuA/RluB/E/F_N"/>
</dbReference>
<proteinExistence type="inferred from homology"/>
<dbReference type="NCBIfam" id="TIGR00071">
    <property type="entry name" value="hisT_truA"/>
    <property type="match status" value="1"/>
</dbReference>
<dbReference type="Pfam" id="PF01416">
    <property type="entry name" value="PseudoU_synth_1"/>
    <property type="match status" value="1"/>
</dbReference>
<evidence type="ECO:0000256" key="5">
    <source>
        <dbReference type="ARBA" id="ARBA00022664"/>
    </source>
</evidence>
<comment type="catalytic activity">
    <reaction evidence="1">
        <text>a uridine in mRNA = a pseudouridine in mRNA</text>
        <dbReference type="Rhea" id="RHEA:56644"/>
        <dbReference type="Rhea" id="RHEA-COMP:14658"/>
        <dbReference type="Rhea" id="RHEA-COMP:14659"/>
        <dbReference type="ChEBI" id="CHEBI:65314"/>
        <dbReference type="ChEBI" id="CHEBI:65315"/>
    </reaction>
</comment>
<evidence type="ECO:0000256" key="3">
    <source>
        <dbReference type="ARBA" id="ARBA00004123"/>
    </source>
</evidence>
<evidence type="ECO:0000256" key="15">
    <source>
        <dbReference type="PIRSR" id="PIRSR641708-2"/>
    </source>
</evidence>
<feature type="compositionally biased region" description="Basic and acidic residues" evidence="16">
    <location>
        <begin position="409"/>
        <end position="421"/>
    </location>
</feature>
<dbReference type="Gene3D" id="3.30.70.660">
    <property type="entry name" value="Pseudouridine synthase I, catalytic domain, C-terminal subdomain"/>
    <property type="match status" value="1"/>
</dbReference>
<accession>A0A0D7ANR1</accession>
<comment type="catalytic activity">
    <reaction evidence="9">
        <text>a uridine in tRNA = a pseudouridine in tRNA</text>
        <dbReference type="Rhea" id="RHEA:54572"/>
        <dbReference type="Rhea" id="RHEA-COMP:13339"/>
        <dbReference type="Rhea" id="RHEA-COMP:13934"/>
        <dbReference type="ChEBI" id="CHEBI:65314"/>
        <dbReference type="ChEBI" id="CHEBI:65315"/>
    </reaction>
</comment>
<dbReference type="InterPro" id="IPR020097">
    <property type="entry name" value="PsdUridine_synth_TruA_a/b_dom"/>
</dbReference>
<dbReference type="OrthoDB" id="10256309at2759"/>
<evidence type="ECO:0000256" key="4">
    <source>
        <dbReference type="ARBA" id="ARBA00009375"/>
    </source>
</evidence>